<name>A0ABS9TZM6_9MICC</name>
<dbReference type="EMBL" id="JAKZBV010000001">
    <property type="protein sequence ID" value="MCH6469815.1"/>
    <property type="molecule type" value="Genomic_DNA"/>
</dbReference>
<evidence type="ECO:0000313" key="4">
    <source>
        <dbReference type="Proteomes" id="UP001202922"/>
    </source>
</evidence>
<reference evidence="3 4" key="1">
    <citation type="submission" date="2022-03" db="EMBL/GenBank/DDBJ databases">
        <title>Sinomonas sp. isolated from a soil.</title>
        <authorList>
            <person name="Han J."/>
            <person name="Kim D.-U."/>
        </authorList>
    </citation>
    <scope>NUCLEOTIDE SEQUENCE [LARGE SCALE GENOMIC DNA]</scope>
    <source>
        <strain evidence="3 4">5-5</strain>
    </source>
</reference>
<organism evidence="3 4">
    <name type="scientific">Sinomonas terrae</name>
    <dbReference type="NCBI Taxonomy" id="2908838"/>
    <lineage>
        <taxon>Bacteria</taxon>
        <taxon>Bacillati</taxon>
        <taxon>Actinomycetota</taxon>
        <taxon>Actinomycetes</taxon>
        <taxon>Micrococcales</taxon>
        <taxon>Micrococcaceae</taxon>
        <taxon>Sinomonas</taxon>
    </lineage>
</organism>
<proteinExistence type="predicted"/>
<protein>
    <submittedName>
        <fullName evidence="3">DUF1992 domain-containing protein</fullName>
    </submittedName>
</protein>
<accession>A0ABS9TZM6</accession>
<dbReference type="InterPro" id="IPR018961">
    <property type="entry name" value="DnaJ_homolog_subfam-C_membr-28"/>
</dbReference>
<evidence type="ECO:0000313" key="3">
    <source>
        <dbReference type="EMBL" id="MCH6469815.1"/>
    </source>
</evidence>
<comment type="caution">
    <text evidence="3">The sequence shown here is derived from an EMBL/GenBank/DDBJ whole genome shotgun (WGS) entry which is preliminary data.</text>
</comment>
<keyword evidence="1" id="KW-0175">Coiled coil</keyword>
<keyword evidence="4" id="KW-1185">Reference proteome</keyword>
<feature type="domain" description="DnaJ homologue subfamily C member 28 conserved" evidence="2">
    <location>
        <begin position="50"/>
        <end position="117"/>
    </location>
</feature>
<evidence type="ECO:0000259" key="2">
    <source>
        <dbReference type="Pfam" id="PF09350"/>
    </source>
</evidence>
<feature type="coiled-coil region" evidence="1">
    <location>
        <begin position="166"/>
        <end position="193"/>
    </location>
</feature>
<evidence type="ECO:0000256" key="1">
    <source>
        <dbReference type="SAM" id="Coils"/>
    </source>
</evidence>
<sequence length="203" mass="23574">MNPGGADELRRRLERAAELRAAGDVENDPELAAEEELRKKRLKFDPAARAEYLVRDAMARGEFDNLKYAGKPIPGLGGTYDPDWWIKGLIQREHLSGLGPKALLLRVEDAELDERLDTLFTEREVRAAVEDFNARVIDARRQLEGGPPVVTKTRDVEGEVRRWRERRELRAVATRREEEAAAAEEEVRRKQRTWWRRLWRGQH</sequence>
<dbReference type="Proteomes" id="UP001202922">
    <property type="component" value="Unassembled WGS sequence"/>
</dbReference>
<dbReference type="RefSeq" id="WP_241053270.1">
    <property type="nucleotide sequence ID" value="NZ_JAKZBV010000001.1"/>
</dbReference>
<dbReference type="Pfam" id="PF09350">
    <property type="entry name" value="DJC28_CD"/>
    <property type="match status" value="1"/>
</dbReference>
<gene>
    <name evidence="3" type="ORF">L0M17_07410</name>
</gene>